<dbReference type="Gene3D" id="3.50.50.60">
    <property type="entry name" value="FAD/NAD(P)-binding domain"/>
    <property type="match status" value="2"/>
</dbReference>
<protein>
    <submittedName>
        <fullName evidence="3">D-amino-acid dehydrogenase</fullName>
        <ecNumber evidence="3">1.4.99.6</ecNumber>
    </submittedName>
</protein>
<evidence type="ECO:0000259" key="2">
    <source>
        <dbReference type="Pfam" id="PF01266"/>
    </source>
</evidence>
<evidence type="ECO:0000313" key="3">
    <source>
        <dbReference type="EMBL" id="BBB25825.1"/>
    </source>
</evidence>
<proteinExistence type="predicted"/>
<dbReference type="EC" id="1.4.99.6" evidence="3"/>
<dbReference type="AlphaFoldDB" id="A0A7R6SS41"/>
<dbReference type="InterPro" id="IPR036188">
    <property type="entry name" value="FAD/NAD-bd_sf"/>
</dbReference>
<evidence type="ECO:0000313" key="4">
    <source>
        <dbReference type="Proteomes" id="UP000595663"/>
    </source>
</evidence>
<name>A0A7R6SS41_9GAMM</name>
<dbReference type="OrthoDB" id="9805337at2"/>
<dbReference type="RefSeq" id="WP_019621424.1">
    <property type="nucleotide sequence ID" value="NZ_AP014545.1"/>
</dbReference>
<feature type="domain" description="FAD dependent oxidoreductase" evidence="2">
    <location>
        <begin position="17"/>
        <end position="415"/>
    </location>
</feature>
<dbReference type="EMBL" id="AP014545">
    <property type="protein sequence ID" value="BBB25825.1"/>
    <property type="molecule type" value="Genomic_DNA"/>
</dbReference>
<sequence>MPHTELGQKRNETPVSLAVIGSGIIGLCTALEAQRKGCRVTLFDRDEPGLGASFGNAGFLATELIEPLSNPQTLRSALMLWLNPNGPLSLPLQYLIKIAPWLVKFIKAARPKSLASSRHGLIQLNKNSIDAWQRCLDDIDASEQIVNSGYLLVWESSSKLADALKHQDWLSENGIATELVQGRRLVELEPALKETVSHALFFPEACRVREPYELCRLLFNVFMARGGAFVQQEVKQITPSADQVSLKTAADELDAEIEQLYTFKKTIVCAGAWSKKLLEGVGVHVPLEAERGYHLTLPEAGSMLQHSIGSAERKFVMGPLDSGLRVVGITQLGGLKLGPFKHCFNILRHNSSKLLPELEDPSLSVTEWMGHRPTLPDSLPVIDQHPLHPQLLFAFGNQHLGLTQAALTAELIIQLMQEDTSKIDLSPYRVDRF</sequence>
<dbReference type="Gene3D" id="3.30.9.10">
    <property type="entry name" value="D-Amino Acid Oxidase, subunit A, domain 2"/>
    <property type="match status" value="1"/>
</dbReference>
<keyword evidence="1 3" id="KW-0560">Oxidoreductase</keyword>
<dbReference type="SUPFAM" id="SSF51905">
    <property type="entry name" value="FAD/NAD(P)-binding domain"/>
    <property type="match status" value="1"/>
</dbReference>
<dbReference type="PANTHER" id="PTHR13847:SF289">
    <property type="entry name" value="GLYCINE OXIDASE"/>
    <property type="match status" value="1"/>
</dbReference>
<gene>
    <name evidence="3" type="ORF">AMJAP_1230</name>
</gene>
<keyword evidence="4" id="KW-1185">Reference proteome</keyword>
<organism evidence="3 4">
    <name type="scientific">Amphritea japonica ATCC BAA-1530</name>
    <dbReference type="NCBI Taxonomy" id="1278309"/>
    <lineage>
        <taxon>Bacteria</taxon>
        <taxon>Pseudomonadati</taxon>
        <taxon>Pseudomonadota</taxon>
        <taxon>Gammaproteobacteria</taxon>
        <taxon>Oceanospirillales</taxon>
        <taxon>Oceanospirillaceae</taxon>
        <taxon>Amphritea</taxon>
    </lineage>
</organism>
<dbReference type="GO" id="GO:0005737">
    <property type="term" value="C:cytoplasm"/>
    <property type="evidence" value="ECO:0007669"/>
    <property type="project" value="TreeGrafter"/>
</dbReference>
<dbReference type="KEGG" id="ajp:AMJAP_1230"/>
<dbReference type="PANTHER" id="PTHR13847">
    <property type="entry name" value="SARCOSINE DEHYDROGENASE-RELATED"/>
    <property type="match status" value="1"/>
</dbReference>
<dbReference type="Pfam" id="PF01266">
    <property type="entry name" value="DAO"/>
    <property type="match status" value="1"/>
</dbReference>
<accession>A0A7R6SS41</accession>
<dbReference type="Proteomes" id="UP000595663">
    <property type="component" value="Chromosome"/>
</dbReference>
<dbReference type="InterPro" id="IPR006076">
    <property type="entry name" value="FAD-dep_OxRdtase"/>
</dbReference>
<evidence type="ECO:0000256" key="1">
    <source>
        <dbReference type="ARBA" id="ARBA00023002"/>
    </source>
</evidence>
<reference evidence="3 4" key="1">
    <citation type="journal article" date="2008" name="Int. J. Syst. Evol. Microbiol.">
        <title>Amphritea japonica sp. nov. and Amphritea balenae sp. nov., isolated from the sediment adjacent to sperm whale carcasses off Kagoshima, Japan.</title>
        <authorList>
            <person name="Miyazaki M."/>
            <person name="Nogi Y."/>
            <person name="Fujiwara Y."/>
            <person name="Kawato M."/>
            <person name="Nagahama T."/>
            <person name="Kubokawa K."/>
            <person name="Horikoshi K."/>
        </authorList>
    </citation>
    <scope>NUCLEOTIDE SEQUENCE [LARGE SCALE GENOMIC DNA]</scope>
    <source>
        <strain evidence="3 4">ATCC BAA-1530</strain>
    </source>
</reference>
<dbReference type="GO" id="GO:0016491">
    <property type="term" value="F:oxidoreductase activity"/>
    <property type="evidence" value="ECO:0007669"/>
    <property type="project" value="UniProtKB-KW"/>
</dbReference>